<keyword evidence="2" id="KW-1185">Reference proteome</keyword>
<dbReference type="PIRSF" id="PIRSF003698">
    <property type="entry name" value="VAC_C10L"/>
    <property type="match status" value="1"/>
</dbReference>
<sequence length="427" mass="50556">MGITCFNNNRLSLHMFSDIYLSKIKETISNKSNFDVYKENTNKLVMIEDTLKENIRSLVYDELKSLIDDVKVCNVFALITQEKECYLDMLLENQTYIDYKNKKTMCLLMFLKIYDNNRKIRYVDKDKNPFINITSDILFDKKLIHDLIIESGRKHIVIIDIDIDIKISPDTNLLATIEYLGSSINLYDKENDFTLCYCDIEIKKLSGYPYFLNVGLLFDRSGRCIKVHRDKKVSTQYNLFDSFEEFCINDVCGIEDIWIVDEDGKNSFQEITWSKLDIDNKDDDFLPIYSEFNKILCKLCCKNNIRNIKLRCLFNYSDDDDDDDDDEGDDDEDIYCFISRYYFDLPTKLELVDNIIRVLKEYECLMPNWSDIPIELKREILGKLSYLELSELLIKSKYFSESKVCNIRRLLSNLYEKYSYLQNCIIL</sequence>
<reference evidence="1 2" key="1">
    <citation type="journal article" date="2004" name="J. Virol.">
        <title>The genome of canarypox virus.</title>
        <authorList>
            <person name="Tulman E.R."/>
            <person name="Afonso C.L."/>
            <person name="Lu Z."/>
            <person name="Zsak L."/>
            <person name="Kutish G.F."/>
            <person name="Rock D.L."/>
        </authorList>
    </citation>
    <scope>NUCLEOTIDE SEQUENCE [LARGE SCALE GENOMIC DNA]</scope>
    <source>
        <strain evidence="1">ATCC VR-111</strain>
    </source>
</reference>
<organism evidence="1 2">
    <name type="scientific">Canarypox virus</name>
    <name type="common">CNPV</name>
    <dbReference type="NCBI Taxonomy" id="44088"/>
    <lineage>
        <taxon>Viruses</taxon>
        <taxon>Varidnaviria</taxon>
        <taxon>Bamfordvirae</taxon>
        <taxon>Nucleocytoviricota</taxon>
        <taxon>Pokkesviricetes</taxon>
        <taxon>Chitovirales</taxon>
        <taxon>Poxviridae</taxon>
        <taxon>Chordopoxvirinae</taxon>
        <taxon>Avipoxvirus</taxon>
        <taxon>Avipoxvirus canarypox</taxon>
    </lineage>
</organism>
<dbReference type="GeneID" id="2700251"/>
<dbReference type="EMBL" id="AY318871">
    <property type="protein sequence ID" value="AAR83369.1"/>
    <property type="molecule type" value="Genomic_DNA"/>
</dbReference>
<dbReference type="RefSeq" id="NP_955046.1">
    <property type="nucleotide sequence ID" value="NC_005309.1"/>
</dbReference>
<evidence type="ECO:0000313" key="2">
    <source>
        <dbReference type="Proteomes" id="UP000168164"/>
    </source>
</evidence>
<accession>Q6VZX4</accession>
<name>Q6VZX4_CNPV</name>
<dbReference type="OrthoDB" id="8435at10239"/>
<organismHost>
    <name type="scientific">Serinus</name>
    <dbReference type="NCBI Taxonomy" id="9134"/>
</organismHost>
<dbReference type="Pfam" id="PF03336">
    <property type="entry name" value="Pox_C4_C10"/>
    <property type="match status" value="1"/>
</dbReference>
<proteinExistence type="predicted"/>
<dbReference type="InterPro" id="IPR005004">
    <property type="entry name" value="Poxvirus_C4/C10"/>
</dbReference>
<dbReference type="KEGG" id="vg:2700251"/>
<protein>
    <submittedName>
        <fullName evidence="1">CNPV023 vaccinia C4L/C10L-like protein</fullName>
    </submittedName>
</protein>
<dbReference type="Proteomes" id="UP000168164">
    <property type="component" value="Segment"/>
</dbReference>
<evidence type="ECO:0000313" key="1">
    <source>
        <dbReference type="EMBL" id="AAR83369.1"/>
    </source>
</evidence>
<gene>
    <name evidence="1" type="primary">CNPV023</name>
</gene>